<dbReference type="EMBL" id="KV748449">
    <property type="protein sequence ID" value="OCL15430.1"/>
    <property type="molecule type" value="Genomic_DNA"/>
</dbReference>
<evidence type="ECO:0000313" key="3">
    <source>
        <dbReference type="Proteomes" id="UP000250140"/>
    </source>
</evidence>
<keyword evidence="3" id="KW-1185">Reference proteome</keyword>
<protein>
    <submittedName>
        <fullName evidence="2">Uncharacterized protein</fullName>
    </submittedName>
</protein>
<proteinExistence type="predicted"/>
<feature type="compositionally biased region" description="Polar residues" evidence="1">
    <location>
        <begin position="164"/>
        <end position="175"/>
    </location>
</feature>
<feature type="compositionally biased region" description="Polar residues" evidence="1">
    <location>
        <begin position="426"/>
        <end position="448"/>
    </location>
</feature>
<evidence type="ECO:0000313" key="2">
    <source>
        <dbReference type="EMBL" id="OCL15430.1"/>
    </source>
</evidence>
<name>A0A8E2FDZ9_9PEZI</name>
<feature type="compositionally biased region" description="Acidic residues" evidence="1">
    <location>
        <begin position="238"/>
        <end position="247"/>
    </location>
</feature>
<feature type="compositionally biased region" description="Polar residues" evidence="1">
    <location>
        <begin position="137"/>
        <end position="157"/>
    </location>
</feature>
<gene>
    <name evidence="2" type="ORF">AOQ84DRAFT_358034</name>
</gene>
<sequence>MDFSPIDKSCGVHKAISALGFPVGNSSRVPFAKEEAKQLDQRITELSKRLPSDRRKRLGAAQNRRTFDSEINELLQDFGYNLWGKNVPRDHLVSAGIDPYPEDLYYPEHGDELKKRLNQWIYSRAGSMRNEKKPDARTSSFTGSSNQSTIPAGSEQSPFAPLSASDQMSARSGGSRSCDARGGQESNDSPLRKPSNESCSTPQPEVQGRYAGKRSLNSTMLTQSPTSACKGRSGTTDSESDDSDDESLVLQDAENFKGPNDDTTMDTLVGLKYVPTDQQDDGDLVDTPQSSVTDDPGGLDDHGPRHKALQRETEPNIHTRESLSEEQPKRGQKTTMSDAFTGLELLGSQLRKRKGSENEEVASNKIQKSAATHVRQSEQNIFFKHILAKVTKQFIDSQDSPSDINYNPTRGQDTSPEPSTEEVMSRISSKSAQSPIDTFPSQDPSTPSIDITDEDDEDDVRDELIDIMMVLFSKDPIEISSCTLEQAEEVWLLESRHDHLLRRLRELTAGASDGSVDHCAEYKDRDRALNIWISMRDMLRKQRLQIIKRRQSQRENSVDIPSDKGDLLLQREKAQLRRAWRRLGSRTDISGDDYISDIISELVRASQATLSRVALEIKRKNSDIFRSCLDL</sequence>
<organism evidence="2 3">
    <name type="scientific">Glonium stellatum</name>
    <dbReference type="NCBI Taxonomy" id="574774"/>
    <lineage>
        <taxon>Eukaryota</taxon>
        <taxon>Fungi</taxon>
        <taxon>Dikarya</taxon>
        <taxon>Ascomycota</taxon>
        <taxon>Pezizomycotina</taxon>
        <taxon>Dothideomycetes</taxon>
        <taxon>Pleosporomycetidae</taxon>
        <taxon>Gloniales</taxon>
        <taxon>Gloniaceae</taxon>
        <taxon>Glonium</taxon>
    </lineage>
</organism>
<accession>A0A8E2FDZ9</accession>
<dbReference type="OrthoDB" id="3796606at2759"/>
<dbReference type="AlphaFoldDB" id="A0A8E2FDZ9"/>
<reference evidence="2 3" key="1">
    <citation type="journal article" date="2016" name="Nat. Commun.">
        <title>Ectomycorrhizal ecology is imprinted in the genome of the dominant symbiotic fungus Cenococcum geophilum.</title>
        <authorList>
            <consortium name="DOE Joint Genome Institute"/>
            <person name="Peter M."/>
            <person name="Kohler A."/>
            <person name="Ohm R.A."/>
            <person name="Kuo A."/>
            <person name="Krutzmann J."/>
            <person name="Morin E."/>
            <person name="Arend M."/>
            <person name="Barry K.W."/>
            <person name="Binder M."/>
            <person name="Choi C."/>
            <person name="Clum A."/>
            <person name="Copeland A."/>
            <person name="Grisel N."/>
            <person name="Haridas S."/>
            <person name="Kipfer T."/>
            <person name="LaButti K."/>
            <person name="Lindquist E."/>
            <person name="Lipzen A."/>
            <person name="Maire R."/>
            <person name="Meier B."/>
            <person name="Mihaltcheva S."/>
            <person name="Molinier V."/>
            <person name="Murat C."/>
            <person name="Poggeler S."/>
            <person name="Quandt C.A."/>
            <person name="Sperisen C."/>
            <person name="Tritt A."/>
            <person name="Tisserant E."/>
            <person name="Crous P.W."/>
            <person name="Henrissat B."/>
            <person name="Nehls U."/>
            <person name="Egli S."/>
            <person name="Spatafora J.W."/>
            <person name="Grigoriev I.V."/>
            <person name="Martin F.M."/>
        </authorList>
    </citation>
    <scope>NUCLEOTIDE SEQUENCE [LARGE SCALE GENOMIC DNA]</scope>
    <source>
        <strain evidence="2 3">CBS 207.34</strain>
    </source>
</reference>
<feature type="region of interest" description="Disordered" evidence="1">
    <location>
        <begin position="128"/>
        <end position="371"/>
    </location>
</feature>
<dbReference type="Proteomes" id="UP000250140">
    <property type="component" value="Unassembled WGS sequence"/>
</dbReference>
<feature type="compositionally biased region" description="Polar residues" evidence="1">
    <location>
        <begin position="215"/>
        <end position="227"/>
    </location>
</feature>
<feature type="region of interest" description="Disordered" evidence="1">
    <location>
        <begin position="397"/>
        <end position="456"/>
    </location>
</feature>
<feature type="compositionally biased region" description="Polar residues" evidence="1">
    <location>
        <begin position="397"/>
        <end position="418"/>
    </location>
</feature>
<evidence type="ECO:0000256" key="1">
    <source>
        <dbReference type="SAM" id="MobiDB-lite"/>
    </source>
</evidence>
<feature type="compositionally biased region" description="Basic and acidic residues" evidence="1">
    <location>
        <begin position="299"/>
        <end position="329"/>
    </location>
</feature>